<feature type="compositionally biased region" description="Basic and acidic residues" evidence="1">
    <location>
        <begin position="168"/>
        <end position="181"/>
    </location>
</feature>
<feature type="compositionally biased region" description="Polar residues" evidence="1">
    <location>
        <begin position="109"/>
        <end position="118"/>
    </location>
</feature>
<feature type="compositionally biased region" description="Basic and acidic residues" evidence="1">
    <location>
        <begin position="195"/>
        <end position="204"/>
    </location>
</feature>
<dbReference type="InterPro" id="IPR000048">
    <property type="entry name" value="IQ_motif_EF-hand-BS"/>
</dbReference>
<keyword evidence="3" id="KW-1185">Reference proteome</keyword>
<accession>A0A401RE94</accession>
<dbReference type="SUPFAM" id="SSF52540">
    <property type="entry name" value="P-loop containing nucleoside triphosphate hydrolases"/>
    <property type="match status" value="1"/>
</dbReference>
<evidence type="ECO:0000256" key="1">
    <source>
        <dbReference type="SAM" id="MobiDB-lite"/>
    </source>
</evidence>
<proteinExistence type="predicted"/>
<reference evidence="2 3" key="1">
    <citation type="journal article" date="2018" name="Nat. Ecol. Evol.">
        <title>Shark genomes provide insights into elasmobranch evolution and the origin of vertebrates.</title>
        <authorList>
            <person name="Hara Y"/>
            <person name="Yamaguchi K"/>
            <person name="Onimaru K"/>
            <person name="Kadota M"/>
            <person name="Koyanagi M"/>
            <person name="Keeley SD"/>
            <person name="Tatsumi K"/>
            <person name="Tanaka K"/>
            <person name="Motone F"/>
            <person name="Kageyama Y"/>
            <person name="Nozu R"/>
            <person name="Adachi N"/>
            <person name="Nishimura O"/>
            <person name="Nakagawa R"/>
            <person name="Tanegashima C"/>
            <person name="Kiyatake I"/>
            <person name="Matsumoto R"/>
            <person name="Murakumo K"/>
            <person name="Nishida K"/>
            <person name="Terakita A"/>
            <person name="Kuratani S"/>
            <person name="Sato K"/>
            <person name="Hyodo S Kuraku.S."/>
        </authorList>
    </citation>
    <scope>NUCLEOTIDE SEQUENCE [LARGE SCALE GENOMIC DNA]</scope>
</reference>
<feature type="compositionally biased region" description="Basic and acidic residues" evidence="1">
    <location>
        <begin position="1"/>
        <end position="44"/>
    </location>
</feature>
<dbReference type="Pfam" id="PF00612">
    <property type="entry name" value="IQ"/>
    <property type="match status" value="2"/>
</dbReference>
<organism evidence="2 3">
    <name type="scientific">Chiloscyllium punctatum</name>
    <name type="common">Brownbanded bambooshark</name>
    <name type="synonym">Hemiscyllium punctatum</name>
    <dbReference type="NCBI Taxonomy" id="137246"/>
    <lineage>
        <taxon>Eukaryota</taxon>
        <taxon>Metazoa</taxon>
        <taxon>Chordata</taxon>
        <taxon>Craniata</taxon>
        <taxon>Vertebrata</taxon>
        <taxon>Chondrichthyes</taxon>
        <taxon>Elasmobranchii</taxon>
        <taxon>Galeomorphii</taxon>
        <taxon>Galeoidea</taxon>
        <taxon>Orectolobiformes</taxon>
        <taxon>Hemiscylliidae</taxon>
        <taxon>Chiloscyllium</taxon>
    </lineage>
</organism>
<dbReference type="STRING" id="137246.A0A401RE94"/>
<dbReference type="EMBL" id="BEZZ01003801">
    <property type="protein sequence ID" value="GCC16474.1"/>
    <property type="molecule type" value="Genomic_DNA"/>
</dbReference>
<feature type="region of interest" description="Disordered" evidence="1">
    <location>
        <begin position="798"/>
        <end position="833"/>
    </location>
</feature>
<feature type="region of interest" description="Disordered" evidence="1">
    <location>
        <begin position="97"/>
        <end position="387"/>
    </location>
</feature>
<feature type="compositionally biased region" description="Basic and acidic residues" evidence="1">
    <location>
        <begin position="240"/>
        <end position="269"/>
    </location>
</feature>
<feature type="compositionally biased region" description="Basic and acidic residues" evidence="1">
    <location>
        <begin position="375"/>
        <end position="387"/>
    </location>
</feature>
<dbReference type="OMA" id="TWNCLES"/>
<dbReference type="SMART" id="SM00015">
    <property type="entry name" value="IQ"/>
    <property type="match status" value="2"/>
</dbReference>
<dbReference type="OrthoDB" id="252964at2759"/>
<dbReference type="CDD" id="cd23767">
    <property type="entry name" value="IQCD"/>
    <property type="match status" value="2"/>
</dbReference>
<feature type="compositionally biased region" description="Basic and acidic residues" evidence="1">
    <location>
        <begin position="614"/>
        <end position="633"/>
    </location>
</feature>
<feature type="compositionally biased region" description="Basic and acidic residues" evidence="1">
    <location>
        <begin position="53"/>
        <end position="65"/>
    </location>
</feature>
<gene>
    <name evidence="2" type="ORF">chiPu_0021378</name>
</gene>
<dbReference type="InterPro" id="IPR027417">
    <property type="entry name" value="P-loop_NTPase"/>
</dbReference>
<evidence type="ECO:0000313" key="2">
    <source>
        <dbReference type="EMBL" id="GCC16474.1"/>
    </source>
</evidence>
<dbReference type="Proteomes" id="UP000287033">
    <property type="component" value="Unassembled WGS sequence"/>
</dbReference>
<evidence type="ECO:0000313" key="3">
    <source>
        <dbReference type="Proteomes" id="UP000287033"/>
    </source>
</evidence>
<comment type="caution">
    <text evidence="2">The sequence shown here is derived from an EMBL/GenBank/DDBJ whole genome shotgun (WGS) entry which is preliminary data.</text>
</comment>
<name>A0A401RE94_CHIPU</name>
<sequence>MEKDQCVEISHTKTDERRNENKEREKEREKMKDHAKERDRDREKRRSKHKENKKAERRESREREANIQSRMTTGHMMDHGNNVVLVQTPLSCHEESLIIKEDKPGKSLKSASVHNTRGATADIGSKGRSQDASGQPHYRGERDSRGGGEKILERWENPYPESRYGIPENHRSLTVERERWGDSSARCPKYSYRANLEKGEEESNRHHHDKYYSPSPESLKEPSGRIAHITHSNTNNPDLKVTEGKHRSSDKPPRPESKDVNRRRTENRHSPNVHLYMSELVPHPFETKNQMFMETRPPTEHSKRKSRKSSREDTANGMNTQWIQVTEEEALNIQDNKTGKLNKTRPESPRDLPADMGSKGRSRDDKYSSSQIQPRVERDSKGGGEKILERSEKVHLYSSYPESRYGVSENYIAVPVEDESWGDPYISPSSQRPKYSYRASMDKGEEIRYNPNKYSNSTPAEPNLRVSQKMEYTVISNIKTPEIKRKHIKHKNLVKEHMKFEPGVKDLSNIQQVLITQNPDMEHGLSKSYSKTDFAAEQNSSGFADISLSTDYPGKKTPKHSRDKINVLETWNCLESQNPVTNETDEYSQDGFTMGAIKCLEGWGKGLTYESHFDTKQGDRYSEGSPERKETHPAQRPSNVRRPRYSYGTNTDTEDESANLLKNSIANLSQIDQPVLKITNKSEYMASSTSTSPEMNRKLIKYTNSLDEQPATFSNFMNKAKQLEMATTMQPVSVYESSTVQCSVNTDMSTNNNQQVNEADHVSGTLMYKTCAAGTQVESSSTTSHDRPREWQRGVYSKPYLHDLPDGDTHRESKETTVSGDVKPMVSQSSTSLRQRVVSSLGMTLTDGTLSVDIPRPIVSASRKNLFATTPYNSEFVLNKIRSTPCHFKQQYQECQKRSLQTRKRYQEEVKAALMIQAAWKGYQTRAQIRKQAKAAVIIQAAYRGYQIRKFLSEGISENEMDDLNDIQNEDWQNPEYLDIFLEEISQSDYSESDADSTEDWLESPVSVAMGSPGNYGNDNAGQDNNSIDVSCSNPLLHYESVYHSQTCNWGGI</sequence>
<feature type="compositionally biased region" description="Basic and acidic residues" evidence="1">
    <location>
        <begin position="138"/>
        <end position="156"/>
    </location>
</feature>
<feature type="compositionally biased region" description="Basic and acidic residues" evidence="1">
    <location>
        <begin position="800"/>
        <end position="815"/>
    </location>
</feature>
<feature type="compositionally biased region" description="Basic and acidic residues" evidence="1">
    <location>
        <begin position="344"/>
        <end position="353"/>
    </location>
</feature>
<dbReference type="AlphaFoldDB" id="A0A401RE94"/>
<dbReference type="PROSITE" id="PS50096">
    <property type="entry name" value="IQ"/>
    <property type="match status" value="2"/>
</dbReference>
<dbReference type="Gene3D" id="1.20.5.190">
    <property type="match status" value="1"/>
</dbReference>
<feature type="region of interest" description="Disordered" evidence="1">
    <location>
        <begin position="1"/>
        <end position="81"/>
    </location>
</feature>
<feature type="region of interest" description="Disordered" evidence="1">
    <location>
        <begin position="614"/>
        <end position="654"/>
    </location>
</feature>
<protein>
    <submittedName>
        <fullName evidence="2">Uncharacterized protein</fullName>
    </submittedName>
</protein>